<gene>
    <name evidence="1" type="ORF">C475_09589</name>
</gene>
<evidence type="ECO:0000313" key="2">
    <source>
        <dbReference type="Proteomes" id="UP000011626"/>
    </source>
</evidence>
<dbReference type="AlphaFoldDB" id="M0CR49"/>
<dbReference type="Proteomes" id="UP000011626">
    <property type="component" value="Unassembled WGS sequence"/>
</dbReference>
<keyword evidence="2" id="KW-1185">Reference proteome</keyword>
<comment type="caution">
    <text evidence="1">The sequence shown here is derived from an EMBL/GenBank/DDBJ whole genome shotgun (WGS) entry which is preliminary data.</text>
</comment>
<evidence type="ECO:0000313" key="1">
    <source>
        <dbReference type="EMBL" id="ELZ25701.1"/>
    </source>
</evidence>
<proteinExistence type="predicted"/>
<dbReference type="STRING" id="797114.C475_09589"/>
<name>M0CR49_9EURY</name>
<dbReference type="eggNOG" id="arCOG03097">
    <property type="taxonomic scope" value="Archaea"/>
</dbReference>
<organism evidence="1 2">
    <name type="scientific">Halosimplex carlsbadense 2-9-1</name>
    <dbReference type="NCBI Taxonomy" id="797114"/>
    <lineage>
        <taxon>Archaea</taxon>
        <taxon>Methanobacteriati</taxon>
        <taxon>Methanobacteriota</taxon>
        <taxon>Stenosarchaea group</taxon>
        <taxon>Halobacteria</taxon>
        <taxon>Halobacteriales</taxon>
        <taxon>Haloarculaceae</taxon>
        <taxon>Halosimplex</taxon>
    </lineage>
</organism>
<reference evidence="1 2" key="1">
    <citation type="journal article" date="2014" name="PLoS Genet.">
        <title>Phylogenetically driven sequencing of extremely halophilic archaea reveals strategies for static and dynamic osmo-response.</title>
        <authorList>
            <person name="Becker E.A."/>
            <person name="Seitzer P.M."/>
            <person name="Tritt A."/>
            <person name="Larsen D."/>
            <person name="Krusor M."/>
            <person name="Yao A.I."/>
            <person name="Wu D."/>
            <person name="Madern D."/>
            <person name="Eisen J.A."/>
            <person name="Darling A.E."/>
            <person name="Facciotti M.T."/>
        </authorList>
    </citation>
    <scope>NUCLEOTIDE SEQUENCE [LARGE SCALE GENOMIC DNA]</scope>
    <source>
        <strain evidence="1 2">2-9-1</strain>
    </source>
</reference>
<protein>
    <submittedName>
        <fullName evidence="1">Uncharacterized protein</fullName>
    </submittedName>
</protein>
<sequence length="149" mass="17159">MKEYERKQLLERIGREGATVGATIPDRIEIQGETVDLREFVFEIKRRDTVPAGERERVEQAKKNLRRERRERTELIEDGDISREEGEALVEAIIGIDRALNALENLGPTNLEAEIEAQETADKKRWMNFLQKALGQDRDSQGSHRSRSS</sequence>
<dbReference type="EMBL" id="AOIU01000023">
    <property type="protein sequence ID" value="ELZ25701.1"/>
    <property type="molecule type" value="Genomic_DNA"/>
</dbReference>
<dbReference type="InterPro" id="IPR043900">
    <property type="entry name" value="DUF5788"/>
</dbReference>
<dbReference type="OrthoDB" id="137027at2157"/>
<accession>M0CR49</accession>
<dbReference type="Pfam" id="PF19101">
    <property type="entry name" value="DUF5788"/>
    <property type="match status" value="1"/>
</dbReference>
<dbReference type="PATRIC" id="fig|797114.5.peg.1951"/>
<dbReference type="RefSeq" id="WP_006883593.1">
    <property type="nucleotide sequence ID" value="NZ_AOIU01000023.1"/>
</dbReference>